<gene>
    <name evidence="1" type="ORF">GCK72_016648</name>
</gene>
<evidence type="ECO:0000313" key="1">
    <source>
        <dbReference type="EMBL" id="KAF1750102.1"/>
    </source>
</evidence>
<evidence type="ECO:0000313" key="2">
    <source>
        <dbReference type="Proteomes" id="UP000483820"/>
    </source>
</evidence>
<dbReference type="Proteomes" id="UP000483820">
    <property type="component" value="Chromosome V"/>
</dbReference>
<protein>
    <submittedName>
        <fullName evidence="1">Uncharacterized protein</fullName>
    </submittedName>
</protein>
<organism evidence="1 2">
    <name type="scientific">Caenorhabditis remanei</name>
    <name type="common">Caenorhabditis vulgaris</name>
    <dbReference type="NCBI Taxonomy" id="31234"/>
    <lineage>
        <taxon>Eukaryota</taxon>
        <taxon>Metazoa</taxon>
        <taxon>Ecdysozoa</taxon>
        <taxon>Nematoda</taxon>
        <taxon>Chromadorea</taxon>
        <taxon>Rhabditida</taxon>
        <taxon>Rhabditina</taxon>
        <taxon>Rhabditomorpha</taxon>
        <taxon>Rhabditoidea</taxon>
        <taxon>Rhabditidae</taxon>
        <taxon>Peloderinae</taxon>
        <taxon>Caenorhabditis</taxon>
    </lineage>
</organism>
<dbReference type="RefSeq" id="XP_053580520.1">
    <property type="nucleotide sequence ID" value="XM_053731607.1"/>
</dbReference>
<dbReference type="AlphaFoldDB" id="A0A6A5G5V1"/>
<accession>A0A6A5G5V1</accession>
<comment type="caution">
    <text evidence="1">The sequence shown here is derived from an EMBL/GenBank/DDBJ whole genome shotgun (WGS) entry which is preliminary data.</text>
</comment>
<proteinExistence type="predicted"/>
<dbReference type="KEGG" id="crq:GCK72_016648"/>
<reference evidence="1 2" key="1">
    <citation type="submission" date="2019-12" db="EMBL/GenBank/DDBJ databases">
        <title>Chromosome-level assembly of the Caenorhabditis remanei genome.</title>
        <authorList>
            <person name="Teterina A.A."/>
            <person name="Willis J.H."/>
            <person name="Phillips P.C."/>
        </authorList>
    </citation>
    <scope>NUCLEOTIDE SEQUENCE [LARGE SCALE GENOMIC DNA]</scope>
    <source>
        <strain evidence="1 2">PX506</strain>
        <tissue evidence="1">Whole organism</tissue>
    </source>
</reference>
<dbReference type="PANTHER" id="PTHR31430">
    <property type="entry name" value="PROTEIN CBG22332-RELATED"/>
    <property type="match status" value="1"/>
</dbReference>
<dbReference type="EMBL" id="WUAV01000005">
    <property type="protein sequence ID" value="KAF1750102.1"/>
    <property type="molecule type" value="Genomic_DNA"/>
</dbReference>
<dbReference type="GeneID" id="9810703"/>
<dbReference type="CTD" id="9810703"/>
<name>A0A6A5G5V1_CAERE</name>
<dbReference type="PANTHER" id="PTHR31430:SF4">
    <property type="entry name" value="RING-TYPE DOMAIN-CONTAINING PROTEIN"/>
    <property type="match status" value="1"/>
</dbReference>
<sequence length="368" mass="41320">MQSSLEEIHEQHRRAGRLFQELLSTKPQQSKSLSQEPPNLKNMHMFLPPFLKSSQVAKVEKVEVITEIKDNKPVLTYQFKWIEKYEKPPAAAETASSETDVPAPLVKKKSSMMKISGSKIDRNHYQCLPVGDLVPSHLAHTPKILLVHALVSLYQARLDTDLVYHVFQIKIPQKSCCNKKGRVKKKYVLCDGPCGKIVPQKDTSQFGCDHVICDTCLKKNASAALFDGSPGCCNETCVKLAGDKVCSGQSDSKPSVCTQLGAVEVIPTYVSIMKNFGRDILRTEVEFEFSSSARLSVILKSLKRYEALLTNSRFYYCTYKPSRCSDLFPIALNDTNLRFYDIVNMKSPAPVLYLIVMGKDIHFIDSKS</sequence>